<reference evidence="9" key="1">
    <citation type="submission" date="2016-10" db="EMBL/GenBank/DDBJ databases">
        <authorList>
            <person name="Varghese N."/>
            <person name="Submissions S."/>
        </authorList>
    </citation>
    <scope>NUCLEOTIDE SEQUENCE [LARGE SCALE GENOMIC DNA]</scope>
    <source>
        <strain evidence="9">ATCC 700379</strain>
    </source>
</reference>
<accession>A0A1I2RI00</accession>
<dbReference type="Pfam" id="PF02322">
    <property type="entry name" value="Cyt_bd_oxida_II"/>
    <property type="match status" value="1"/>
</dbReference>
<evidence type="ECO:0000313" key="8">
    <source>
        <dbReference type="EMBL" id="SFG38247.1"/>
    </source>
</evidence>
<feature type="transmembrane region" description="Helical" evidence="7">
    <location>
        <begin position="83"/>
        <end position="105"/>
    </location>
</feature>
<feature type="transmembrane region" description="Helical" evidence="7">
    <location>
        <begin position="117"/>
        <end position="139"/>
    </location>
</feature>
<dbReference type="EMBL" id="FOOY01000009">
    <property type="protein sequence ID" value="SFG38247.1"/>
    <property type="molecule type" value="Genomic_DNA"/>
</dbReference>
<feature type="transmembrane region" description="Helical" evidence="7">
    <location>
        <begin position="163"/>
        <end position="191"/>
    </location>
</feature>
<organism evidence="8 9">
    <name type="scientific">Sporolactobacillus nakayamae</name>
    <dbReference type="NCBI Taxonomy" id="269670"/>
    <lineage>
        <taxon>Bacteria</taxon>
        <taxon>Bacillati</taxon>
        <taxon>Bacillota</taxon>
        <taxon>Bacilli</taxon>
        <taxon>Bacillales</taxon>
        <taxon>Sporolactobacillaceae</taxon>
        <taxon>Sporolactobacillus</taxon>
    </lineage>
</organism>
<keyword evidence="5 7" id="KW-1133">Transmembrane helix</keyword>
<comment type="similarity">
    <text evidence="2">Belongs to the cytochrome ubiquinol oxidase subunit 2 family.</text>
</comment>
<keyword evidence="3" id="KW-1003">Cell membrane</keyword>
<dbReference type="OrthoDB" id="2416742at2"/>
<evidence type="ECO:0000256" key="7">
    <source>
        <dbReference type="SAM" id="Phobius"/>
    </source>
</evidence>
<sequence length="338" mass="38251">MVQQLIMITLWIIIYGYMITASIEFGTGFYLFYGQLLIKQERLYMPLQNWLSPVSELINIGFVLIFTAVIGLSPEIVLNFQTPLVFCAVLAILLTVLKGAFFAMAELLPKGRKASKFFFAGNGVLGIFIPTVLSITLVISEGGFSIYGAGGLFDFLTYMFSNLYFWSVMVIAIVSIFYIGAMHLVCFASLIGNRKLTDHFRTIALFMSMPTVLASGFVFLGIELQNPDHFLAMLGDSWLFMFSLICLLVAVTLVFLRKYRFVFTLVMLQYFFAFFGYTVTHLPFLIYPDIVIDSQLSNWGQSGWFFLITLITAPTLLSLLLLMRRRGVLRNAAFRKSN</sequence>
<dbReference type="AlphaFoldDB" id="A0A1I2RI00"/>
<feature type="transmembrane region" description="Helical" evidence="7">
    <location>
        <begin position="54"/>
        <end position="77"/>
    </location>
</feature>
<keyword evidence="6 7" id="KW-0472">Membrane</keyword>
<proteinExistence type="inferred from homology"/>
<dbReference type="Proteomes" id="UP000198752">
    <property type="component" value="Unassembled WGS sequence"/>
</dbReference>
<dbReference type="InterPro" id="IPR003317">
    <property type="entry name" value="Cyt-d_oxidase_su2"/>
</dbReference>
<feature type="transmembrane region" description="Helical" evidence="7">
    <location>
        <begin position="237"/>
        <end position="256"/>
    </location>
</feature>
<comment type="subcellular location">
    <subcellularLocation>
        <location evidence="1">Cell membrane</location>
        <topology evidence="1">Multi-pass membrane protein</topology>
    </subcellularLocation>
</comment>
<dbReference type="GO" id="GO:0005886">
    <property type="term" value="C:plasma membrane"/>
    <property type="evidence" value="ECO:0007669"/>
    <property type="project" value="UniProtKB-SubCell"/>
</dbReference>
<dbReference type="RefSeq" id="WP_093671679.1">
    <property type="nucleotide sequence ID" value="NZ_FOOY01000009.1"/>
</dbReference>
<protein>
    <submittedName>
        <fullName evidence="8">Cytochrome d ubiquinol oxidase subunit II</fullName>
    </submittedName>
</protein>
<keyword evidence="4 7" id="KW-0812">Transmembrane</keyword>
<feature type="transmembrane region" description="Helical" evidence="7">
    <location>
        <begin position="203"/>
        <end position="222"/>
    </location>
</feature>
<feature type="transmembrane region" description="Helical" evidence="7">
    <location>
        <begin position="304"/>
        <end position="322"/>
    </location>
</feature>
<evidence type="ECO:0000256" key="3">
    <source>
        <dbReference type="ARBA" id="ARBA00022475"/>
    </source>
</evidence>
<gene>
    <name evidence="8" type="ORF">SAMN02982927_01545</name>
</gene>
<feature type="transmembrane region" description="Helical" evidence="7">
    <location>
        <begin position="263"/>
        <end position="284"/>
    </location>
</feature>
<evidence type="ECO:0000313" key="9">
    <source>
        <dbReference type="Proteomes" id="UP000198752"/>
    </source>
</evidence>
<evidence type="ECO:0000256" key="2">
    <source>
        <dbReference type="ARBA" id="ARBA00007543"/>
    </source>
</evidence>
<dbReference type="STRING" id="269670.SAMN02982927_01545"/>
<evidence type="ECO:0000256" key="4">
    <source>
        <dbReference type="ARBA" id="ARBA00022692"/>
    </source>
</evidence>
<evidence type="ECO:0000256" key="5">
    <source>
        <dbReference type="ARBA" id="ARBA00022989"/>
    </source>
</evidence>
<feature type="transmembrane region" description="Helical" evidence="7">
    <location>
        <begin position="6"/>
        <end position="33"/>
    </location>
</feature>
<keyword evidence="9" id="KW-1185">Reference proteome</keyword>
<name>A0A1I2RI00_9BACL</name>
<evidence type="ECO:0000256" key="6">
    <source>
        <dbReference type="ARBA" id="ARBA00023136"/>
    </source>
</evidence>
<evidence type="ECO:0000256" key="1">
    <source>
        <dbReference type="ARBA" id="ARBA00004651"/>
    </source>
</evidence>